<protein>
    <submittedName>
        <fullName evidence="1">Uncharacterized protein</fullName>
    </submittedName>
</protein>
<comment type="caution">
    <text evidence="1">The sequence shown here is derived from an EMBL/GenBank/DDBJ whole genome shotgun (WGS) entry which is preliminary data.</text>
</comment>
<organism evidence="1 2">
    <name type="scientific">Sulfitobacter undariae</name>
    <dbReference type="NCBI Taxonomy" id="1563671"/>
    <lineage>
        <taxon>Bacteria</taxon>
        <taxon>Pseudomonadati</taxon>
        <taxon>Pseudomonadota</taxon>
        <taxon>Alphaproteobacteria</taxon>
        <taxon>Rhodobacterales</taxon>
        <taxon>Roseobacteraceae</taxon>
        <taxon>Sulfitobacter</taxon>
    </lineage>
</organism>
<feature type="non-terminal residue" evidence="1">
    <location>
        <position position="1"/>
    </location>
</feature>
<accession>A0A7W6H3S5</accession>
<dbReference type="RefSeq" id="WP_184568390.1">
    <property type="nucleotide sequence ID" value="NZ_JACIEI010000039.1"/>
</dbReference>
<dbReference type="EMBL" id="JACIEI010000039">
    <property type="protein sequence ID" value="MBB3996169.1"/>
    <property type="molecule type" value="Genomic_DNA"/>
</dbReference>
<gene>
    <name evidence="1" type="ORF">GGR95_003842</name>
</gene>
<dbReference type="Gene3D" id="3.40.50.1110">
    <property type="entry name" value="SGNH hydrolase"/>
    <property type="match status" value="1"/>
</dbReference>
<dbReference type="AlphaFoldDB" id="A0A7W6H3S5"/>
<evidence type="ECO:0000313" key="1">
    <source>
        <dbReference type="EMBL" id="MBB3996169.1"/>
    </source>
</evidence>
<dbReference type="Proteomes" id="UP000530268">
    <property type="component" value="Unassembled WGS sequence"/>
</dbReference>
<keyword evidence="2" id="KW-1185">Reference proteome</keyword>
<evidence type="ECO:0000313" key="2">
    <source>
        <dbReference type="Proteomes" id="UP000530268"/>
    </source>
</evidence>
<sequence>ATQHWAGKALSPSNERWLKRALGAALKRDRSTSNEIMRGGWVSALSQYNIENNSIGASSSTAGIFSYAKSDRKGAEFAILSYEMNEHTIARSGLLSHSEIRENWRWLTSKLRRDGTTPIILILPRATNNKMITTVTRDLQREIALELGVHVIDLSELFIDAARIRASIEGLMQDNSHMTLPAAKIVGNIIGRCLDDLRGTNRDVQIDVPLDTEFQVVWMHEYAKDNQKIKRKTSVTSAMLVQLEEHQSLTIPCPDGAEIVAVVVNRLASGGILKVGKTAKKLAFCNSPEDVGKFMLVVSDFAGGTVVTGNSLTMWVERDGCVTEPTHMAKEIADGYDPMIEIEAIILKIHLENNDVQPALSHAASGIDLVKRVVTDTDVTELSKL</sequence>
<name>A0A7W6H3S5_9RHOB</name>
<dbReference type="SUPFAM" id="SSF52266">
    <property type="entry name" value="SGNH hydrolase"/>
    <property type="match status" value="1"/>
</dbReference>
<proteinExistence type="predicted"/>
<dbReference type="InterPro" id="IPR036514">
    <property type="entry name" value="SGNH_hydro_sf"/>
</dbReference>
<dbReference type="GO" id="GO:0016788">
    <property type="term" value="F:hydrolase activity, acting on ester bonds"/>
    <property type="evidence" value="ECO:0007669"/>
    <property type="project" value="UniProtKB-ARBA"/>
</dbReference>
<reference evidence="1 2" key="1">
    <citation type="submission" date="2020-08" db="EMBL/GenBank/DDBJ databases">
        <title>Genomic Encyclopedia of Type Strains, Phase IV (KMG-IV): sequencing the most valuable type-strain genomes for metagenomic binning, comparative biology and taxonomic classification.</title>
        <authorList>
            <person name="Goeker M."/>
        </authorList>
    </citation>
    <scope>NUCLEOTIDE SEQUENCE [LARGE SCALE GENOMIC DNA]</scope>
    <source>
        <strain evidence="1 2">DSM 102234</strain>
    </source>
</reference>